<proteinExistence type="predicted"/>
<name>A0A7H0GTN5_9BACT</name>
<gene>
    <name evidence="2" type="ORF">H9L05_16965</name>
</gene>
<dbReference type="CDD" id="cd02978">
    <property type="entry name" value="KaiB_like"/>
    <property type="match status" value="1"/>
</dbReference>
<dbReference type="InterPro" id="IPR011649">
    <property type="entry name" value="KaiB_domain"/>
</dbReference>
<keyword evidence="3" id="KW-1185">Reference proteome</keyword>
<dbReference type="SMART" id="SM01248">
    <property type="entry name" value="KaiB"/>
    <property type="match status" value="1"/>
</dbReference>
<dbReference type="InterPro" id="IPR036249">
    <property type="entry name" value="Thioredoxin-like_sf"/>
</dbReference>
<dbReference type="PANTHER" id="PTHR41709">
    <property type="entry name" value="KAIB-LIKE PROTEIN 1"/>
    <property type="match status" value="1"/>
</dbReference>
<accession>A0A7H0GTN5</accession>
<protein>
    <submittedName>
        <fullName evidence="2">Circadian clock protein KaiB</fullName>
    </submittedName>
</protein>
<dbReference type="EMBL" id="CP060784">
    <property type="protein sequence ID" value="QNP51651.1"/>
    <property type="molecule type" value="Genomic_DNA"/>
</dbReference>
<dbReference type="GO" id="GO:0048511">
    <property type="term" value="P:rhythmic process"/>
    <property type="evidence" value="ECO:0007669"/>
    <property type="project" value="InterPro"/>
</dbReference>
<dbReference type="AlphaFoldDB" id="A0A7H0GTN5"/>
<feature type="domain" description="KaiB" evidence="1">
    <location>
        <begin position="19"/>
        <end position="100"/>
    </location>
</feature>
<dbReference type="PANTHER" id="PTHR41709:SF2">
    <property type="entry name" value="CIRCADIAN CLOCK PROTEIN KAIB2"/>
    <property type="match status" value="1"/>
</dbReference>
<dbReference type="Proteomes" id="UP000516093">
    <property type="component" value="Chromosome"/>
</dbReference>
<dbReference type="Gene3D" id="3.40.30.10">
    <property type="entry name" value="Glutaredoxin"/>
    <property type="match status" value="1"/>
</dbReference>
<evidence type="ECO:0000259" key="1">
    <source>
        <dbReference type="SMART" id="SM01248"/>
    </source>
</evidence>
<dbReference type="InterPro" id="IPR039022">
    <property type="entry name" value="KaiB-like"/>
</dbReference>
<evidence type="ECO:0000313" key="3">
    <source>
        <dbReference type="Proteomes" id="UP000516093"/>
    </source>
</evidence>
<reference evidence="2 3" key="1">
    <citation type="submission" date="2020-08" db="EMBL/GenBank/DDBJ databases">
        <title>Genome sequence of Hymenobacter qilianensis JCM 19763T.</title>
        <authorList>
            <person name="Hyun D.-W."/>
            <person name="Bae J.-W."/>
        </authorList>
    </citation>
    <scope>NUCLEOTIDE SEQUENCE [LARGE SCALE GENOMIC DNA]</scope>
    <source>
        <strain evidence="2 3">JCM 19763</strain>
    </source>
</reference>
<dbReference type="KEGG" id="hqi:H9L05_16965"/>
<sequence length="111" mass="12391">MEAEGSLEQEPEAAEYVLHLYITGATPNSTRAVRNIKEICELYLQGRYELIIVDIYQQPELAQQEQLIGVPTLVKKRPGLIRRLVGDLSNRERVLAALGLTSPSDRNSTNG</sequence>
<evidence type="ECO:0000313" key="2">
    <source>
        <dbReference type="EMBL" id="QNP51651.1"/>
    </source>
</evidence>
<organism evidence="2 3">
    <name type="scientific">Hymenobacter qilianensis</name>
    <dbReference type="NCBI Taxonomy" id="1385715"/>
    <lineage>
        <taxon>Bacteria</taxon>
        <taxon>Pseudomonadati</taxon>
        <taxon>Bacteroidota</taxon>
        <taxon>Cytophagia</taxon>
        <taxon>Cytophagales</taxon>
        <taxon>Hymenobacteraceae</taxon>
        <taxon>Hymenobacter</taxon>
    </lineage>
</organism>
<dbReference type="SUPFAM" id="SSF52833">
    <property type="entry name" value="Thioredoxin-like"/>
    <property type="match status" value="1"/>
</dbReference>
<dbReference type="Pfam" id="PF07689">
    <property type="entry name" value="KaiB"/>
    <property type="match status" value="1"/>
</dbReference>
<dbReference type="RefSeq" id="WP_187731928.1">
    <property type="nucleotide sequence ID" value="NZ_BMFN01000003.1"/>
</dbReference>